<dbReference type="EMBL" id="RCMK01000048">
    <property type="protein sequence ID" value="KAG2951724.1"/>
    <property type="molecule type" value="Genomic_DNA"/>
</dbReference>
<organism evidence="7 8">
    <name type="scientific">Phytophthora cactorum</name>
    <dbReference type="NCBI Taxonomy" id="29920"/>
    <lineage>
        <taxon>Eukaryota</taxon>
        <taxon>Sar</taxon>
        <taxon>Stramenopiles</taxon>
        <taxon>Oomycota</taxon>
        <taxon>Peronosporomycetes</taxon>
        <taxon>Peronosporales</taxon>
        <taxon>Peronosporaceae</taxon>
        <taxon>Phytophthora</taxon>
    </lineage>
</organism>
<gene>
    <name evidence="7" type="ORF">PC110_g3089</name>
    <name evidence="2" type="ORF">PC113_g3578</name>
    <name evidence="3" type="ORF">PC115_g2278</name>
    <name evidence="4" type="ORF">PC117_g3399</name>
    <name evidence="5" type="ORF">PC118_g2218</name>
    <name evidence="6" type="ORF">PC129_g2246</name>
</gene>
<dbReference type="EMBL" id="RCMV01000040">
    <property type="protein sequence ID" value="KAG3227174.1"/>
    <property type="molecule type" value="Genomic_DNA"/>
</dbReference>
<feature type="region of interest" description="Disordered" evidence="1">
    <location>
        <begin position="226"/>
        <end position="249"/>
    </location>
</feature>
<evidence type="ECO:0000313" key="2">
    <source>
        <dbReference type="EMBL" id="KAG2865595.1"/>
    </source>
</evidence>
<dbReference type="Proteomes" id="UP000251314">
    <property type="component" value="Unassembled WGS sequence"/>
</dbReference>
<dbReference type="Proteomes" id="UP000736787">
    <property type="component" value="Unassembled WGS sequence"/>
</dbReference>
<dbReference type="EMBL" id="RCMI01000032">
    <property type="protein sequence ID" value="KAG2940890.1"/>
    <property type="molecule type" value="Genomic_DNA"/>
</dbReference>
<dbReference type="VEuPathDB" id="FungiDB:PC110_g3089"/>
<feature type="compositionally biased region" description="Low complexity" evidence="1">
    <location>
        <begin position="149"/>
        <end position="160"/>
    </location>
</feature>
<name>A0A329SUV4_9STRA</name>
<feature type="compositionally biased region" description="Polar residues" evidence="1">
    <location>
        <begin position="226"/>
        <end position="235"/>
    </location>
</feature>
<dbReference type="Proteomes" id="UP000760860">
    <property type="component" value="Unassembled WGS sequence"/>
</dbReference>
<evidence type="ECO:0000313" key="3">
    <source>
        <dbReference type="EMBL" id="KAG2940890.1"/>
    </source>
</evidence>
<sequence length="440" mass="50458">MHMVVEVDKLMRSEDAVATELLERARRLCLAVRQFELPVVLPGLRRDGIEREESERADEAEGDSGRTRPSSSKRSQLSSMEKLPPITGLSTATTTKKHKKPANQKKKLLEEARRLGGEEKNKKNRELEKVKQAQERARARVTRTNQMEQQQTQRTAAQRQFTSWSAEECIEKVVNAQESRRRARERIRMKRQETADITKPNAAPVMGAELDKLKSFHRKTIRRLQASTQQAIQSSELERADTPERRENIDADQKLMERKVRQETTARLRRMKQLVDNQKRQEQQEFDQGLQKYKSKLRELDRVAKGLSKQAPLPETNEPTTFELEEPREEIVPPLPNARYPGPVQDELMSATDQDGESSLDSDAPNNAPSPVSHPDRIGVSSPGTADSNTRHPKMRCKLPVWKRPPVPIRPMQCYSFKALLPMYSRVLLPSKTRFRAHGS</sequence>
<accession>A0A329SUV4</accession>
<evidence type="ECO:0000313" key="5">
    <source>
        <dbReference type="EMBL" id="KAG2996921.1"/>
    </source>
</evidence>
<reference evidence="2" key="2">
    <citation type="submission" date="2018-10" db="EMBL/GenBank/DDBJ databases">
        <title>Effector identification in a new, highly contiguous assembly of the strawberry crown rot pathogen Phytophthora cactorum.</title>
        <authorList>
            <person name="Armitage A.D."/>
            <person name="Nellist C.F."/>
            <person name="Bates H."/>
            <person name="Vickerstaff R.J."/>
            <person name="Harrison R.J."/>
        </authorList>
    </citation>
    <scope>NUCLEOTIDE SEQUENCE</scope>
    <source>
        <strain evidence="2">15-7</strain>
        <strain evidence="3">4032</strain>
        <strain evidence="4">4040</strain>
        <strain evidence="5">P415</strain>
        <strain evidence="6">P421</strain>
    </source>
</reference>
<feature type="compositionally biased region" description="Basic and acidic residues" evidence="1">
    <location>
        <begin position="236"/>
        <end position="249"/>
    </location>
</feature>
<feature type="region of interest" description="Disordered" evidence="1">
    <location>
        <begin position="43"/>
        <end position="161"/>
    </location>
</feature>
<evidence type="ECO:0000313" key="6">
    <source>
        <dbReference type="EMBL" id="KAG3227174.1"/>
    </source>
</evidence>
<dbReference type="Proteomes" id="UP000735874">
    <property type="component" value="Unassembled WGS sequence"/>
</dbReference>
<feature type="compositionally biased region" description="Low complexity" evidence="1">
    <location>
        <begin position="70"/>
        <end position="79"/>
    </location>
</feature>
<dbReference type="EMBL" id="RCMG01000055">
    <property type="protein sequence ID" value="KAG2865595.1"/>
    <property type="molecule type" value="Genomic_DNA"/>
</dbReference>
<evidence type="ECO:0000256" key="1">
    <source>
        <dbReference type="SAM" id="MobiDB-lite"/>
    </source>
</evidence>
<evidence type="ECO:0000313" key="4">
    <source>
        <dbReference type="EMBL" id="KAG2951724.1"/>
    </source>
</evidence>
<protein>
    <submittedName>
        <fullName evidence="7">Uncharacterized protein</fullName>
    </submittedName>
</protein>
<evidence type="ECO:0000313" key="8">
    <source>
        <dbReference type="Proteomes" id="UP000251314"/>
    </source>
</evidence>
<dbReference type="AlphaFoldDB" id="A0A329SUV4"/>
<dbReference type="Proteomes" id="UP000774804">
    <property type="component" value="Unassembled WGS sequence"/>
</dbReference>
<feature type="compositionally biased region" description="Polar residues" evidence="1">
    <location>
        <begin position="361"/>
        <end position="370"/>
    </location>
</feature>
<dbReference type="Proteomes" id="UP000697107">
    <property type="component" value="Unassembled WGS sequence"/>
</dbReference>
<feature type="compositionally biased region" description="Basic and acidic residues" evidence="1">
    <location>
        <begin position="107"/>
        <end position="138"/>
    </location>
</feature>
<feature type="region of interest" description="Disordered" evidence="1">
    <location>
        <begin position="305"/>
        <end position="392"/>
    </location>
</feature>
<feature type="compositionally biased region" description="Basic and acidic residues" evidence="1">
    <location>
        <begin position="44"/>
        <end position="66"/>
    </location>
</feature>
<dbReference type="EMBL" id="RCML01000031">
    <property type="protein sequence ID" value="KAG2996921.1"/>
    <property type="molecule type" value="Genomic_DNA"/>
</dbReference>
<dbReference type="OrthoDB" id="129756at2759"/>
<dbReference type="EMBL" id="MJFZ01000043">
    <property type="protein sequence ID" value="RAW40717.1"/>
    <property type="molecule type" value="Genomic_DNA"/>
</dbReference>
<keyword evidence="8" id="KW-1185">Reference proteome</keyword>
<evidence type="ECO:0000313" key="7">
    <source>
        <dbReference type="EMBL" id="RAW40717.1"/>
    </source>
</evidence>
<feature type="region of interest" description="Disordered" evidence="1">
    <location>
        <begin position="178"/>
        <end position="201"/>
    </location>
</feature>
<proteinExistence type="predicted"/>
<reference evidence="7 8" key="1">
    <citation type="submission" date="2018-01" db="EMBL/GenBank/DDBJ databases">
        <title>Draft genome of the strawberry crown rot pathogen Phytophthora cactorum.</title>
        <authorList>
            <person name="Armitage A.D."/>
            <person name="Lysoe E."/>
            <person name="Nellist C.F."/>
            <person name="Harrison R.J."/>
            <person name="Brurberg M.B."/>
        </authorList>
    </citation>
    <scope>NUCLEOTIDE SEQUENCE [LARGE SCALE GENOMIC DNA]</scope>
    <source>
        <strain evidence="7 8">10300</strain>
    </source>
</reference>
<comment type="caution">
    <text evidence="7">The sequence shown here is derived from an EMBL/GenBank/DDBJ whole genome shotgun (WGS) entry which is preliminary data.</text>
</comment>
<feature type="compositionally biased region" description="Basic residues" evidence="1">
    <location>
        <begin position="95"/>
        <end position="106"/>
    </location>
</feature>